<protein>
    <submittedName>
        <fullName evidence="2">YtkA-like protein</fullName>
    </submittedName>
</protein>
<dbReference type="InterPro" id="IPR013783">
    <property type="entry name" value="Ig-like_fold"/>
</dbReference>
<evidence type="ECO:0000313" key="2">
    <source>
        <dbReference type="EMBL" id="RPF53382.1"/>
    </source>
</evidence>
<accession>A0A3N5C1Z5</accession>
<dbReference type="InterPro" id="IPR032693">
    <property type="entry name" value="YtkA-like_dom"/>
</dbReference>
<dbReference type="PROSITE" id="PS51257">
    <property type="entry name" value="PROKAR_LIPOPROTEIN"/>
    <property type="match status" value="1"/>
</dbReference>
<organism evidence="2 3">
    <name type="scientific">Aquisalibacillus elongatus</name>
    <dbReference type="NCBI Taxonomy" id="485577"/>
    <lineage>
        <taxon>Bacteria</taxon>
        <taxon>Bacillati</taxon>
        <taxon>Bacillota</taxon>
        <taxon>Bacilli</taxon>
        <taxon>Bacillales</taxon>
        <taxon>Bacillaceae</taxon>
        <taxon>Aquisalibacillus</taxon>
    </lineage>
</organism>
<feature type="domain" description="YtkA-like" evidence="1">
    <location>
        <begin position="56"/>
        <end position="134"/>
    </location>
</feature>
<reference evidence="2 3" key="1">
    <citation type="submission" date="2018-11" db="EMBL/GenBank/DDBJ databases">
        <title>Genomic Encyclopedia of Type Strains, Phase IV (KMG-IV): sequencing the most valuable type-strain genomes for metagenomic binning, comparative biology and taxonomic classification.</title>
        <authorList>
            <person name="Goeker M."/>
        </authorList>
    </citation>
    <scope>NUCLEOTIDE SEQUENCE [LARGE SCALE GENOMIC DNA]</scope>
    <source>
        <strain evidence="2 3">DSM 18090</strain>
    </source>
</reference>
<gene>
    <name evidence="2" type="ORF">EDC24_1881</name>
</gene>
<dbReference type="Gene3D" id="2.60.40.10">
    <property type="entry name" value="Immunoglobulins"/>
    <property type="match status" value="1"/>
</dbReference>
<dbReference type="Proteomes" id="UP000276443">
    <property type="component" value="Unassembled WGS sequence"/>
</dbReference>
<dbReference type="Pfam" id="PF13115">
    <property type="entry name" value="YtkA"/>
    <property type="match status" value="1"/>
</dbReference>
<dbReference type="AlphaFoldDB" id="A0A3N5C1Z5"/>
<dbReference type="EMBL" id="RKRF01000009">
    <property type="protein sequence ID" value="RPF53382.1"/>
    <property type="molecule type" value="Genomic_DNA"/>
</dbReference>
<evidence type="ECO:0000259" key="1">
    <source>
        <dbReference type="Pfam" id="PF13115"/>
    </source>
</evidence>
<sequence length="153" mass="17141">MCVKVKNVENLLGDKKMKKVFFLLVLGLGIILTACNDDGQSHEDNSDDEQADSLIPVEVNVLVEDEVPLGEVTLKAEVTHDGEPVTDAEEVSIEVWEKGHEGESEKIDATHVEDGIYEISYQFDQPGTYEMYAHVTAKSQHVMPKHEFQIIEE</sequence>
<comment type="caution">
    <text evidence="2">The sequence shown here is derived from an EMBL/GenBank/DDBJ whole genome shotgun (WGS) entry which is preliminary data.</text>
</comment>
<evidence type="ECO:0000313" key="3">
    <source>
        <dbReference type="Proteomes" id="UP000276443"/>
    </source>
</evidence>
<proteinExistence type="predicted"/>
<name>A0A3N5C1Z5_9BACI</name>
<keyword evidence="3" id="KW-1185">Reference proteome</keyword>